<evidence type="ECO:0000256" key="1">
    <source>
        <dbReference type="SAM" id="MobiDB-lite"/>
    </source>
</evidence>
<comment type="caution">
    <text evidence="2">The sequence shown here is derived from an EMBL/GenBank/DDBJ whole genome shotgun (WGS) entry which is preliminary data.</text>
</comment>
<dbReference type="EMBL" id="JBDFQZ010000006">
    <property type="protein sequence ID" value="KAK9716094.1"/>
    <property type="molecule type" value="Genomic_DNA"/>
</dbReference>
<name>A0AAW1K8X2_SAPOF</name>
<proteinExistence type="predicted"/>
<feature type="region of interest" description="Disordered" evidence="1">
    <location>
        <begin position="98"/>
        <end position="134"/>
    </location>
</feature>
<dbReference type="PANTHER" id="PTHR34196">
    <property type="entry name" value="OS02G0697700 PROTEIN"/>
    <property type="match status" value="1"/>
</dbReference>
<dbReference type="AlphaFoldDB" id="A0AAW1K8X2"/>
<evidence type="ECO:0000313" key="2">
    <source>
        <dbReference type="EMBL" id="KAK9716094.1"/>
    </source>
</evidence>
<sequence length="152" mass="16803">MVGIFSMFSTTKTANRRTRSSLDGQNERELLPPNPEAVGADVQAAGVAHGIEVAFEFKPVEHPIEPPDNDRPVQCPVPEPSVLNDGRIWKERVSAEHVRRRPDLSLMKDSLAGDSEESRSQRAQSNRMMLPSVSAPEHHLVNLLNECNATEA</sequence>
<feature type="region of interest" description="Disordered" evidence="1">
    <location>
        <begin position="8"/>
        <end position="34"/>
    </location>
</feature>
<keyword evidence="3" id="KW-1185">Reference proteome</keyword>
<dbReference type="Proteomes" id="UP001443914">
    <property type="component" value="Unassembled WGS sequence"/>
</dbReference>
<dbReference type="PANTHER" id="PTHR34196:SF2">
    <property type="entry name" value="OS02G0697700 PROTEIN"/>
    <property type="match status" value="1"/>
</dbReference>
<reference evidence="2" key="1">
    <citation type="submission" date="2024-03" db="EMBL/GenBank/DDBJ databases">
        <title>WGS assembly of Saponaria officinalis var. Norfolk2.</title>
        <authorList>
            <person name="Jenkins J."/>
            <person name="Shu S."/>
            <person name="Grimwood J."/>
            <person name="Barry K."/>
            <person name="Goodstein D."/>
            <person name="Schmutz J."/>
            <person name="Leebens-Mack J."/>
            <person name="Osbourn A."/>
        </authorList>
    </citation>
    <scope>NUCLEOTIDE SEQUENCE [LARGE SCALE GENOMIC DNA]</scope>
    <source>
        <strain evidence="2">JIC</strain>
    </source>
</reference>
<organism evidence="2 3">
    <name type="scientific">Saponaria officinalis</name>
    <name type="common">Common soapwort</name>
    <name type="synonym">Lychnis saponaria</name>
    <dbReference type="NCBI Taxonomy" id="3572"/>
    <lineage>
        <taxon>Eukaryota</taxon>
        <taxon>Viridiplantae</taxon>
        <taxon>Streptophyta</taxon>
        <taxon>Embryophyta</taxon>
        <taxon>Tracheophyta</taxon>
        <taxon>Spermatophyta</taxon>
        <taxon>Magnoliopsida</taxon>
        <taxon>eudicotyledons</taxon>
        <taxon>Gunneridae</taxon>
        <taxon>Pentapetalae</taxon>
        <taxon>Caryophyllales</taxon>
        <taxon>Caryophyllaceae</taxon>
        <taxon>Caryophylleae</taxon>
        <taxon>Saponaria</taxon>
    </lineage>
</organism>
<accession>A0AAW1K8X2</accession>
<gene>
    <name evidence="2" type="ORF">RND81_06G210800</name>
</gene>
<evidence type="ECO:0000313" key="3">
    <source>
        <dbReference type="Proteomes" id="UP001443914"/>
    </source>
</evidence>
<protein>
    <submittedName>
        <fullName evidence="2">Uncharacterized protein</fullName>
    </submittedName>
</protein>